<feature type="region of interest" description="Disordered" evidence="1">
    <location>
        <begin position="23"/>
        <end position="149"/>
    </location>
</feature>
<proteinExistence type="predicted"/>
<keyword evidence="2" id="KW-0732">Signal</keyword>
<organism evidence="3 4">
    <name type="scientific">Tetrapyrgos nigripes</name>
    <dbReference type="NCBI Taxonomy" id="182062"/>
    <lineage>
        <taxon>Eukaryota</taxon>
        <taxon>Fungi</taxon>
        <taxon>Dikarya</taxon>
        <taxon>Basidiomycota</taxon>
        <taxon>Agaricomycotina</taxon>
        <taxon>Agaricomycetes</taxon>
        <taxon>Agaricomycetidae</taxon>
        <taxon>Agaricales</taxon>
        <taxon>Marasmiineae</taxon>
        <taxon>Marasmiaceae</taxon>
        <taxon>Tetrapyrgos</taxon>
    </lineage>
</organism>
<feature type="compositionally biased region" description="Gly residues" evidence="1">
    <location>
        <begin position="38"/>
        <end position="115"/>
    </location>
</feature>
<dbReference type="Proteomes" id="UP000559256">
    <property type="component" value="Unassembled WGS sequence"/>
</dbReference>
<feature type="compositionally biased region" description="Low complexity" evidence="1">
    <location>
        <begin position="116"/>
        <end position="133"/>
    </location>
</feature>
<dbReference type="OrthoDB" id="3365917at2759"/>
<comment type="caution">
    <text evidence="3">The sequence shown here is derived from an EMBL/GenBank/DDBJ whole genome shotgun (WGS) entry which is preliminary data.</text>
</comment>
<reference evidence="3 4" key="1">
    <citation type="journal article" date="2020" name="ISME J.">
        <title>Uncovering the hidden diversity of litter-decomposition mechanisms in mushroom-forming fungi.</title>
        <authorList>
            <person name="Floudas D."/>
            <person name="Bentzer J."/>
            <person name="Ahren D."/>
            <person name="Johansson T."/>
            <person name="Persson P."/>
            <person name="Tunlid A."/>
        </authorList>
    </citation>
    <scope>NUCLEOTIDE SEQUENCE [LARGE SCALE GENOMIC DNA]</scope>
    <source>
        <strain evidence="3 4">CBS 291.85</strain>
    </source>
</reference>
<sequence length="403" mass="40292">MGVRKVSHILLDIMLIPVLSSKYSVSRKRAEKERRVPAGGGGGGAGGGGAGGGGSGGRTSGGGTRSGSSGGGSGGGGSRTGSIGGSSSGSGSGSSRGSSGSGSSSGGFGSSGSGSGSPSLSPGAGRSSSVSTGGSSGRTMTPYSSGGGSAIPIPSGSMFSGRYQGGATRFQVYGTRQYGSGYPGYSGRGVSGRGFPYYFWPLTWGSASGYNAASYYHDADTEYGLPSNTSRPGGALRYATFTSNSQNTTFHVVADNTSLTELLTDIYSHCGSSINNASSTASPILLQLFNDSDSSLSTDSDAPSAQSVIQYYRASSVALTLDGYNNTAAWANATDGTSDTPIPMNIDVTLKDCLNQTIGEAVPLVDPAYLASSMNAGVATWDAVDIRVIPLILVFLHLLGIVL</sequence>
<feature type="signal peptide" evidence="2">
    <location>
        <begin position="1"/>
        <end position="21"/>
    </location>
</feature>
<name>A0A8H5G5A7_9AGAR</name>
<evidence type="ECO:0000313" key="4">
    <source>
        <dbReference type="Proteomes" id="UP000559256"/>
    </source>
</evidence>
<keyword evidence="4" id="KW-1185">Reference proteome</keyword>
<accession>A0A8H5G5A7</accession>
<evidence type="ECO:0000256" key="1">
    <source>
        <dbReference type="SAM" id="MobiDB-lite"/>
    </source>
</evidence>
<protein>
    <submittedName>
        <fullName evidence="3">Uncharacterized protein</fullName>
    </submittedName>
</protein>
<feature type="chain" id="PRO_5034937831" evidence="2">
    <location>
        <begin position="22"/>
        <end position="403"/>
    </location>
</feature>
<evidence type="ECO:0000256" key="2">
    <source>
        <dbReference type="SAM" id="SignalP"/>
    </source>
</evidence>
<dbReference type="AlphaFoldDB" id="A0A8H5G5A7"/>
<gene>
    <name evidence="3" type="ORF">D9758_007678</name>
</gene>
<evidence type="ECO:0000313" key="3">
    <source>
        <dbReference type="EMBL" id="KAF5358619.1"/>
    </source>
</evidence>
<dbReference type="EMBL" id="JAACJM010000049">
    <property type="protein sequence ID" value="KAF5358619.1"/>
    <property type="molecule type" value="Genomic_DNA"/>
</dbReference>